<evidence type="ECO:0000256" key="6">
    <source>
        <dbReference type="ARBA" id="ARBA00023136"/>
    </source>
</evidence>
<dbReference type="CDD" id="cd11386">
    <property type="entry name" value="MCP_signal"/>
    <property type="match status" value="1"/>
</dbReference>
<protein>
    <submittedName>
        <fullName evidence="13">Methyl-accepting chemotaxis protein TlpB</fullName>
    </submittedName>
</protein>
<evidence type="ECO:0000256" key="4">
    <source>
        <dbReference type="ARBA" id="ARBA00022692"/>
    </source>
</evidence>
<feature type="transmembrane region" description="Helical" evidence="10">
    <location>
        <begin position="288"/>
        <end position="311"/>
    </location>
</feature>
<feature type="transmembrane region" description="Helical" evidence="10">
    <location>
        <begin position="18"/>
        <end position="38"/>
    </location>
</feature>
<dbReference type="AlphaFoldDB" id="A0A069RF55"/>
<evidence type="ECO:0000313" key="13">
    <source>
        <dbReference type="EMBL" id="KDR95428.1"/>
    </source>
</evidence>
<keyword evidence="7 9" id="KW-0807">Transducer</keyword>
<keyword evidence="4 10" id="KW-0812">Transmembrane</keyword>
<dbReference type="InterPro" id="IPR004089">
    <property type="entry name" value="MCPsignal_dom"/>
</dbReference>
<dbReference type="GO" id="GO:0007165">
    <property type="term" value="P:signal transduction"/>
    <property type="evidence" value="ECO:0007669"/>
    <property type="project" value="UniProtKB-KW"/>
</dbReference>
<dbReference type="PROSITE" id="PS50111">
    <property type="entry name" value="CHEMOTAXIS_TRANSDUC_2"/>
    <property type="match status" value="1"/>
</dbReference>
<dbReference type="PANTHER" id="PTHR32089:SF114">
    <property type="entry name" value="METHYL-ACCEPTING CHEMOTAXIS PROTEIN MCPB"/>
    <property type="match status" value="1"/>
</dbReference>
<evidence type="ECO:0000256" key="7">
    <source>
        <dbReference type="ARBA" id="ARBA00023224"/>
    </source>
</evidence>
<evidence type="ECO:0000256" key="2">
    <source>
        <dbReference type="ARBA" id="ARBA00022475"/>
    </source>
</evidence>
<gene>
    <name evidence="13" type="primary">tlpB</name>
    <name evidence="13" type="ORF">CLIT_10c01550</name>
</gene>
<dbReference type="EMBL" id="JJMM01000010">
    <property type="protein sequence ID" value="KDR95428.1"/>
    <property type="molecule type" value="Genomic_DNA"/>
</dbReference>
<name>A0A069RF55_PEPLI</name>
<dbReference type="CDD" id="cd12913">
    <property type="entry name" value="PDC1_MCP_like"/>
    <property type="match status" value="1"/>
</dbReference>
<accession>A0A069RF55</accession>
<evidence type="ECO:0000259" key="12">
    <source>
        <dbReference type="PROSITE" id="PS50885"/>
    </source>
</evidence>
<proteinExistence type="inferred from homology"/>
<evidence type="ECO:0000256" key="9">
    <source>
        <dbReference type="PROSITE-ProRule" id="PRU00284"/>
    </source>
</evidence>
<evidence type="ECO:0000256" key="5">
    <source>
        <dbReference type="ARBA" id="ARBA00022989"/>
    </source>
</evidence>
<feature type="domain" description="HAMP" evidence="12">
    <location>
        <begin position="308"/>
        <end position="363"/>
    </location>
</feature>
<dbReference type="Pfam" id="PF00015">
    <property type="entry name" value="MCPsignal"/>
    <property type="match status" value="1"/>
</dbReference>
<dbReference type="PANTHER" id="PTHR32089">
    <property type="entry name" value="METHYL-ACCEPTING CHEMOTAXIS PROTEIN MCPB"/>
    <property type="match status" value="1"/>
</dbReference>
<evidence type="ECO:0000313" key="14">
    <source>
        <dbReference type="Proteomes" id="UP000027946"/>
    </source>
</evidence>
<dbReference type="STRING" id="1121324.CLIT_10c01550"/>
<comment type="subcellular location">
    <subcellularLocation>
        <location evidence="1">Cell membrane</location>
        <topology evidence="1">Multi-pass membrane protein</topology>
    </subcellularLocation>
</comment>
<dbReference type="GO" id="GO:0006935">
    <property type="term" value="P:chemotaxis"/>
    <property type="evidence" value="ECO:0007669"/>
    <property type="project" value="UniProtKB-KW"/>
</dbReference>
<dbReference type="CDD" id="cd12912">
    <property type="entry name" value="PDC2_MCP_like"/>
    <property type="match status" value="1"/>
</dbReference>
<sequence length="668" mass="72912">MKNVEKQKRRGGSIKGRLIALILAAIVMPLALFGYFSYNKAFEILKGKIEVTNQQTISESEKFIDQFLSSMELQLVSISENSYIKTYEQVVGYEALKSVQKSNSYIMNTYFGSSDGVMNIYPETDLPDGYDPTKRPWYSLALENKGKTVWTDAYEDAFTGNTIISVVRAVTDDSGQIVGVTGMDVSLDILTQQSDSVKIGKEGYMFIVDNNGVMLAHKDKEEIGEDTKSKPNFWENLSKSSTGYMEYEYNGTDKFLTFATNEKTGWKIVAAVEEAELLADTNVMKSSIFVGIAVGIVLAVLIALLIASNIAGSLNIARGHISVMAEGDFTSEVPESQLKKNDEFGDFARAMNKLQCDIKSLLGDIMKSAVTVGEAATALTSVSAKSEEASNEIAVTVGDIAKSAEKQSSDTITGANIISDMAGVIEMVSKDAQDMKDISMSTNELAAKGFEIVKKLDERSSQSSSAAQEVNDVVFDVDKKAEGITMIVDAISAIAEQTNLLALNANIEAARAGEQGRGFAVVAEEVRKLSEESSRFAEEIRSMIDDIQNMTKKAVLSVEKTKEAVEEQTKAVNETDVVFNQISSSIQGLSEDIERIQENSRKMTVLKDEVVHVVENISASSQETSAATQEVSAATEEQVASVEDISKQIYNLKELAESLQDEMSKFKL</sequence>
<evidence type="ECO:0000259" key="11">
    <source>
        <dbReference type="PROSITE" id="PS50111"/>
    </source>
</evidence>
<dbReference type="Proteomes" id="UP000027946">
    <property type="component" value="Unassembled WGS sequence"/>
</dbReference>
<dbReference type="Pfam" id="PF02743">
    <property type="entry name" value="dCache_1"/>
    <property type="match status" value="1"/>
</dbReference>
<dbReference type="eggNOG" id="COG0840">
    <property type="taxonomic scope" value="Bacteria"/>
</dbReference>
<dbReference type="Gene3D" id="1.10.287.950">
    <property type="entry name" value="Methyl-accepting chemotaxis protein"/>
    <property type="match status" value="1"/>
</dbReference>
<evidence type="ECO:0000256" key="10">
    <source>
        <dbReference type="SAM" id="Phobius"/>
    </source>
</evidence>
<dbReference type="SUPFAM" id="SSF58104">
    <property type="entry name" value="Methyl-accepting chemotaxis protein (MCP) signaling domain"/>
    <property type="match status" value="1"/>
</dbReference>
<keyword evidence="3" id="KW-0145">Chemotaxis</keyword>
<keyword evidence="14" id="KW-1185">Reference proteome</keyword>
<keyword evidence="5 10" id="KW-1133">Transmembrane helix</keyword>
<dbReference type="CDD" id="cd06225">
    <property type="entry name" value="HAMP"/>
    <property type="match status" value="1"/>
</dbReference>
<dbReference type="SUPFAM" id="SSF103190">
    <property type="entry name" value="Sensory domain-like"/>
    <property type="match status" value="1"/>
</dbReference>
<dbReference type="InterPro" id="IPR033479">
    <property type="entry name" value="dCache_1"/>
</dbReference>
<feature type="domain" description="Methyl-accepting transducer" evidence="11">
    <location>
        <begin position="382"/>
        <end position="632"/>
    </location>
</feature>
<dbReference type="PROSITE" id="PS50885">
    <property type="entry name" value="HAMP"/>
    <property type="match status" value="1"/>
</dbReference>
<dbReference type="SMART" id="SM00283">
    <property type="entry name" value="MA"/>
    <property type="match status" value="1"/>
</dbReference>
<dbReference type="InterPro" id="IPR003660">
    <property type="entry name" value="HAMP_dom"/>
</dbReference>
<reference evidence="13 14" key="1">
    <citation type="submission" date="2014-03" db="EMBL/GenBank/DDBJ databases">
        <title>Genome sequence of Clostridium litorale W6, DSM 5388.</title>
        <authorList>
            <person name="Poehlein A."/>
            <person name="Jagirdar A."/>
            <person name="Khonsari B."/>
            <person name="Chibani C.M."/>
            <person name="Gutierrez Gutierrez D.A."/>
            <person name="Davydova E."/>
            <person name="Alghaithi H.S."/>
            <person name="Nair K.P."/>
            <person name="Dhamotharan K."/>
            <person name="Chandran L."/>
            <person name="G W."/>
            <person name="Daniel R."/>
        </authorList>
    </citation>
    <scope>NUCLEOTIDE SEQUENCE [LARGE SCALE GENOMIC DNA]</scope>
    <source>
        <strain evidence="13 14">W6</strain>
    </source>
</reference>
<keyword evidence="2" id="KW-1003">Cell membrane</keyword>
<dbReference type="GO" id="GO:0005886">
    <property type="term" value="C:plasma membrane"/>
    <property type="evidence" value="ECO:0007669"/>
    <property type="project" value="UniProtKB-SubCell"/>
</dbReference>
<dbReference type="Gene3D" id="3.30.450.20">
    <property type="entry name" value="PAS domain"/>
    <property type="match status" value="2"/>
</dbReference>
<dbReference type="OrthoDB" id="13222at2"/>
<evidence type="ECO:0000256" key="8">
    <source>
        <dbReference type="ARBA" id="ARBA00029447"/>
    </source>
</evidence>
<comment type="caution">
    <text evidence="13">The sequence shown here is derived from an EMBL/GenBank/DDBJ whole genome shotgun (WGS) entry which is preliminary data.</text>
</comment>
<evidence type="ECO:0000256" key="3">
    <source>
        <dbReference type="ARBA" id="ARBA00022500"/>
    </source>
</evidence>
<dbReference type="InterPro" id="IPR029151">
    <property type="entry name" value="Sensor-like_sf"/>
</dbReference>
<organism evidence="13 14">
    <name type="scientific">Peptoclostridium litorale DSM 5388</name>
    <dbReference type="NCBI Taxonomy" id="1121324"/>
    <lineage>
        <taxon>Bacteria</taxon>
        <taxon>Bacillati</taxon>
        <taxon>Bacillota</taxon>
        <taxon>Clostridia</taxon>
        <taxon>Peptostreptococcales</taxon>
        <taxon>Peptoclostridiaceae</taxon>
        <taxon>Peptoclostridium</taxon>
    </lineage>
</organism>
<evidence type="ECO:0000256" key="1">
    <source>
        <dbReference type="ARBA" id="ARBA00004651"/>
    </source>
</evidence>
<keyword evidence="6 10" id="KW-0472">Membrane</keyword>
<comment type="similarity">
    <text evidence="8">Belongs to the methyl-accepting chemotaxis (MCP) protein family.</text>
</comment>